<proteinExistence type="predicted"/>
<evidence type="ECO:0000313" key="2">
    <source>
        <dbReference type="Proteomes" id="UP000183832"/>
    </source>
</evidence>
<name>A0A1J1I7E3_9DIPT</name>
<gene>
    <name evidence="1" type="ORF">CLUMA_CG009658</name>
</gene>
<dbReference type="AlphaFoldDB" id="A0A1J1I7E3"/>
<accession>A0A1J1I7E3</accession>
<dbReference type="EMBL" id="CVRI01000043">
    <property type="protein sequence ID" value="CRK96231.1"/>
    <property type="molecule type" value="Genomic_DNA"/>
</dbReference>
<protein>
    <submittedName>
        <fullName evidence="1">CLUMA_CG009658, isoform A</fullName>
    </submittedName>
</protein>
<reference evidence="1 2" key="1">
    <citation type="submission" date="2015-04" db="EMBL/GenBank/DDBJ databases">
        <authorList>
            <person name="Syromyatnikov M.Y."/>
            <person name="Popov V.N."/>
        </authorList>
    </citation>
    <scope>NUCLEOTIDE SEQUENCE [LARGE SCALE GENOMIC DNA]</scope>
</reference>
<keyword evidence="2" id="KW-1185">Reference proteome</keyword>
<dbReference type="Proteomes" id="UP000183832">
    <property type="component" value="Unassembled WGS sequence"/>
</dbReference>
<organism evidence="1 2">
    <name type="scientific">Clunio marinus</name>
    <dbReference type="NCBI Taxonomy" id="568069"/>
    <lineage>
        <taxon>Eukaryota</taxon>
        <taxon>Metazoa</taxon>
        <taxon>Ecdysozoa</taxon>
        <taxon>Arthropoda</taxon>
        <taxon>Hexapoda</taxon>
        <taxon>Insecta</taxon>
        <taxon>Pterygota</taxon>
        <taxon>Neoptera</taxon>
        <taxon>Endopterygota</taxon>
        <taxon>Diptera</taxon>
        <taxon>Nematocera</taxon>
        <taxon>Chironomoidea</taxon>
        <taxon>Chironomidae</taxon>
        <taxon>Clunio</taxon>
    </lineage>
</organism>
<sequence>MSNTIRRLRCFIVQCAFEADKLLSFNKTYDITYRFLTLCLEFFSAFCINSINNFNNDYKFCETRINGFHVLLEGYTNGNYI</sequence>
<evidence type="ECO:0000313" key="1">
    <source>
        <dbReference type="EMBL" id="CRK96231.1"/>
    </source>
</evidence>